<dbReference type="Proteomes" id="UP000015354">
    <property type="component" value="Unassembled WGS sequence"/>
</dbReference>
<evidence type="ECO:0000313" key="3">
    <source>
        <dbReference type="Proteomes" id="UP000015354"/>
    </source>
</evidence>
<proteinExistence type="predicted"/>
<dbReference type="OrthoDB" id="4096362at2759"/>
<dbReference type="EMBL" id="ATMH01007381">
    <property type="protein sequence ID" value="EPY23960.1"/>
    <property type="molecule type" value="Genomic_DNA"/>
</dbReference>
<dbReference type="AlphaFoldDB" id="S9VL81"/>
<gene>
    <name evidence="2" type="ORF">STCU_07381</name>
</gene>
<protein>
    <recommendedName>
        <fullName evidence="4">Palmitoyltransferase</fullName>
    </recommendedName>
</protein>
<name>S9VL81_9TRYP</name>
<keyword evidence="1" id="KW-0472">Membrane</keyword>
<keyword evidence="1" id="KW-1133">Transmembrane helix</keyword>
<keyword evidence="3" id="KW-1185">Reference proteome</keyword>
<reference evidence="2 3" key="1">
    <citation type="journal article" date="2013" name="PLoS ONE">
        <title>Predicting the Proteins of Angomonas deanei, Strigomonas culicis and Their Respective Endosymbionts Reveals New Aspects of the Trypanosomatidae Family.</title>
        <authorList>
            <person name="Motta M.C."/>
            <person name="Martins A.C."/>
            <person name="de Souza S.S."/>
            <person name="Catta-Preta C.M."/>
            <person name="Silva R."/>
            <person name="Klein C.C."/>
            <person name="de Almeida L.G."/>
            <person name="de Lima Cunha O."/>
            <person name="Ciapina L.P."/>
            <person name="Brocchi M."/>
            <person name="Colabardini A.C."/>
            <person name="de Araujo Lima B."/>
            <person name="Machado C.R."/>
            <person name="de Almeida Soares C.M."/>
            <person name="Probst C.M."/>
            <person name="de Menezes C.B."/>
            <person name="Thompson C.E."/>
            <person name="Bartholomeu D.C."/>
            <person name="Gradia D.F."/>
            <person name="Pavoni D.P."/>
            <person name="Grisard E.C."/>
            <person name="Fantinatti-Garboggini F."/>
            <person name="Marchini F.K."/>
            <person name="Rodrigues-Luiz G.F."/>
            <person name="Wagner G."/>
            <person name="Goldman G.H."/>
            <person name="Fietto J.L."/>
            <person name="Elias M.C."/>
            <person name="Goldman M.H."/>
            <person name="Sagot M.F."/>
            <person name="Pereira M."/>
            <person name="Stoco P.H."/>
            <person name="de Mendonca-Neto R.P."/>
            <person name="Teixeira S.M."/>
            <person name="Maciel T.E."/>
            <person name="de Oliveira Mendes T.A."/>
            <person name="Urmenyi T.P."/>
            <person name="de Souza W."/>
            <person name="Schenkman S."/>
            <person name="de Vasconcelos A.T."/>
        </authorList>
    </citation>
    <scope>NUCLEOTIDE SEQUENCE [LARGE SCALE GENOMIC DNA]</scope>
</reference>
<accession>S9VL81</accession>
<keyword evidence="1" id="KW-0812">Transmembrane</keyword>
<sequence>MHAAPSQRFRTALVSTYGIEFVLILFTVFWGLMVGMLAVYHSYLVSQNLTSGDGQRHMPENVFHQGGLFANAKATLCFQADETITNNRLDAAEEIVVTTL</sequence>
<evidence type="ECO:0008006" key="4">
    <source>
        <dbReference type="Google" id="ProtNLM"/>
    </source>
</evidence>
<evidence type="ECO:0000256" key="1">
    <source>
        <dbReference type="SAM" id="Phobius"/>
    </source>
</evidence>
<comment type="caution">
    <text evidence="2">The sequence shown here is derived from an EMBL/GenBank/DDBJ whole genome shotgun (WGS) entry which is preliminary data.</text>
</comment>
<evidence type="ECO:0000313" key="2">
    <source>
        <dbReference type="EMBL" id="EPY23960.1"/>
    </source>
</evidence>
<feature type="transmembrane region" description="Helical" evidence="1">
    <location>
        <begin position="21"/>
        <end position="43"/>
    </location>
</feature>
<organism evidence="2 3">
    <name type="scientific">Strigomonas culicis</name>
    <dbReference type="NCBI Taxonomy" id="28005"/>
    <lineage>
        <taxon>Eukaryota</taxon>
        <taxon>Discoba</taxon>
        <taxon>Euglenozoa</taxon>
        <taxon>Kinetoplastea</taxon>
        <taxon>Metakinetoplastina</taxon>
        <taxon>Trypanosomatida</taxon>
        <taxon>Trypanosomatidae</taxon>
        <taxon>Strigomonadinae</taxon>
        <taxon>Strigomonas</taxon>
    </lineage>
</organism>